<sequence length="75" mass="8184">MEKFMEGTAEGGSFNDLVTAGQDTAYQMQQANHQLLEQLRNRFADSSIGDENVKIGNTSSSEEESSQTSGSYESL</sequence>
<proteinExistence type="predicted"/>
<organism evidence="1 2">
    <name type="scientific">Panagrolaimus sp. PS1159</name>
    <dbReference type="NCBI Taxonomy" id="55785"/>
    <lineage>
        <taxon>Eukaryota</taxon>
        <taxon>Metazoa</taxon>
        <taxon>Ecdysozoa</taxon>
        <taxon>Nematoda</taxon>
        <taxon>Chromadorea</taxon>
        <taxon>Rhabditida</taxon>
        <taxon>Tylenchina</taxon>
        <taxon>Panagrolaimomorpha</taxon>
        <taxon>Panagrolaimoidea</taxon>
        <taxon>Panagrolaimidae</taxon>
        <taxon>Panagrolaimus</taxon>
    </lineage>
</organism>
<dbReference type="WBParaSite" id="PS1159_v2.g3408.t1">
    <property type="protein sequence ID" value="PS1159_v2.g3408.t1"/>
    <property type="gene ID" value="PS1159_v2.g3408"/>
</dbReference>
<evidence type="ECO:0000313" key="1">
    <source>
        <dbReference type="Proteomes" id="UP000887580"/>
    </source>
</evidence>
<protein>
    <submittedName>
        <fullName evidence="2">Uncharacterized protein</fullName>
    </submittedName>
</protein>
<name>A0AC35GB08_9BILA</name>
<evidence type="ECO:0000313" key="2">
    <source>
        <dbReference type="WBParaSite" id="PS1159_v2.g3408.t1"/>
    </source>
</evidence>
<reference evidence="2" key="1">
    <citation type="submission" date="2022-11" db="UniProtKB">
        <authorList>
            <consortium name="WormBaseParasite"/>
        </authorList>
    </citation>
    <scope>IDENTIFICATION</scope>
</reference>
<dbReference type="Proteomes" id="UP000887580">
    <property type="component" value="Unplaced"/>
</dbReference>
<accession>A0AC35GB08</accession>